<protein>
    <recommendedName>
        <fullName evidence="2">DNA polymerase III subunit delta</fullName>
        <ecNumber evidence="1">2.7.7.7</ecNumber>
    </recommendedName>
</protein>
<dbReference type="GO" id="GO:0009360">
    <property type="term" value="C:DNA polymerase III complex"/>
    <property type="evidence" value="ECO:0007669"/>
    <property type="project" value="InterPro"/>
</dbReference>
<evidence type="ECO:0000256" key="3">
    <source>
        <dbReference type="ARBA" id="ARBA00022679"/>
    </source>
</evidence>
<comment type="caution">
    <text evidence="11">The sequence shown here is derived from an EMBL/GenBank/DDBJ whole genome shotgun (WGS) entry which is preliminary data.</text>
</comment>
<evidence type="ECO:0000259" key="10">
    <source>
        <dbReference type="Pfam" id="PF21694"/>
    </source>
</evidence>
<dbReference type="SUPFAM" id="SSF52540">
    <property type="entry name" value="P-loop containing nucleoside triphosphate hydrolases"/>
    <property type="match status" value="1"/>
</dbReference>
<dbReference type="Gene3D" id="3.40.50.300">
    <property type="entry name" value="P-loop containing nucleotide triphosphate hydrolases"/>
    <property type="match status" value="1"/>
</dbReference>
<dbReference type="EC" id="2.7.7.7" evidence="1"/>
<dbReference type="Gene3D" id="1.20.272.10">
    <property type="match status" value="1"/>
</dbReference>
<dbReference type="PANTHER" id="PTHR34388">
    <property type="entry name" value="DNA POLYMERASE III SUBUNIT DELTA"/>
    <property type="match status" value="1"/>
</dbReference>
<dbReference type="Pfam" id="PF21694">
    <property type="entry name" value="DNA_pol3_delta_C"/>
    <property type="match status" value="1"/>
</dbReference>
<name>A0A0R2CGE4_9LACO</name>
<dbReference type="InterPro" id="IPR008921">
    <property type="entry name" value="DNA_pol3_clamp-load_cplx_C"/>
</dbReference>
<dbReference type="EMBL" id="AYZE01000014">
    <property type="protein sequence ID" value="KRM90765.1"/>
    <property type="molecule type" value="Genomic_DNA"/>
</dbReference>
<evidence type="ECO:0000256" key="5">
    <source>
        <dbReference type="ARBA" id="ARBA00022705"/>
    </source>
</evidence>
<dbReference type="PATRIC" id="fig|1423729.3.peg.765"/>
<evidence type="ECO:0000313" key="12">
    <source>
        <dbReference type="Proteomes" id="UP000051131"/>
    </source>
</evidence>
<sequence>MKMDELFANIKQNNFDNIYLVLGKEDYIQDKVVKAFVQCIPEEERAMNIGQYDMESNFISDALNDAVSAPFFGERKLIIIKHPVFLTTESKKSKLDQNIDDLINYVANPEPTTIFLVIAPYEKLDERKKISKQLLKSATLIESGYVSDEDTLKEVKRLIAEKGCTITKNAYELLKIRTEGKMSLLLNEISKLTLLANETKKITEEMVNRMVTQTLEQNIFDLGNLVLTDKITEAIEMYNDLILQHEEPLKINAILIGQIRLLLQVQILQSHGYVQGNIASVLKVHPYRVKLALQSCKKYRQDFLSLKYLGLVKLEEQMKSSQKDARKLFQLFMLGFFSRK</sequence>
<comment type="similarity">
    <text evidence="7">Belongs to the DNA polymerase HolA subunit family.</text>
</comment>
<dbReference type="NCBIfam" id="TIGR01128">
    <property type="entry name" value="holA"/>
    <property type="match status" value="1"/>
</dbReference>
<reference evidence="11 12" key="1">
    <citation type="journal article" date="2015" name="Genome Announc.">
        <title>Expanding the biotechnology potential of lactobacilli through comparative genomics of 213 strains and associated genera.</title>
        <authorList>
            <person name="Sun Z."/>
            <person name="Harris H.M."/>
            <person name="McCann A."/>
            <person name="Guo C."/>
            <person name="Argimon S."/>
            <person name="Zhang W."/>
            <person name="Yang X."/>
            <person name="Jeffery I.B."/>
            <person name="Cooney J.C."/>
            <person name="Kagawa T.F."/>
            <person name="Liu W."/>
            <person name="Song Y."/>
            <person name="Salvetti E."/>
            <person name="Wrobel A."/>
            <person name="Rasinkangas P."/>
            <person name="Parkhill J."/>
            <person name="Rea M.C."/>
            <person name="O'Sullivan O."/>
            <person name="Ritari J."/>
            <person name="Douillard F.P."/>
            <person name="Paul Ross R."/>
            <person name="Yang R."/>
            <person name="Briner A.E."/>
            <person name="Felis G.E."/>
            <person name="de Vos W.M."/>
            <person name="Barrangou R."/>
            <person name="Klaenhammer T.R."/>
            <person name="Caufield P.W."/>
            <person name="Cui Y."/>
            <person name="Zhang H."/>
            <person name="O'Toole P.W."/>
        </authorList>
    </citation>
    <scope>NUCLEOTIDE SEQUENCE [LARGE SCALE GENOMIC DNA]</scope>
    <source>
        <strain evidence="11 12">DSM 21116</strain>
    </source>
</reference>
<evidence type="ECO:0000256" key="8">
    <source>
        <dbReference type="ARBA" id="ARBA00049244"/>
    </source>
</evidence>
<accession>A0A0R2CGE4</accession>
<evidence type="ECO:0000256" key="6">
    <source>
        <dbReference type="ARBA" id="ARBA00022932"/>
    </source>
</evidence>
<dbReference type="AlphaFoldDB" id="A0A0R2CGE4"/>
<evidence type="ECO:0000256" key="7">
    <source>
        <dbReference type="ARBA" id="ARBA00034754"/>
    </source>
</evidence>
<dbReference type="GO" id="GO:0003677">
    <property type="term" value="F:DNA binding"/>
    <property type="evidence" value="ECO:0007669"/>
    <property type="project" value="InterPro"/>
</dbReference>
<dbReference type="SUPFAM" id="SSF48019">
    <property type="entry name" value="post-AAA+ oligomerization domain-like"/>
    <property type="match status" value="1"/>
</dbReference>
<dbReference type="Proteomes" id="UP000051131">
    <property type="component" value="Unassembled WGS sequence"/>
</dbReference>
<gene>
    <name evidence="11" type="ORF">FC80_GL000757</name>
</gene>
<dbReference type="Gene3D" id="1.10.8.60">
    <property type="match status" value="1"/>
</dbReference>
<evidence type="ECO:0000259" key="9">
    <source>
        <dbReference type="Pfam" id="PF06144"/>
    </source>
</evidence>
<evidence type="ECO:0000256" key="4">
    <source>
        <dbReference type="ARBA" id="ARBA00022695"/>
    </source>
</evidence>
<keyword evidence="6" id="KW-0239">DNA-directed DNA polymerase</keyword>
<keyword evidence="5" id="KW-0235">DNA replication</keyword>
<organism evidence="11 12">
    <name type="scientific">Liquorilactobacillus cacaonum DSM 21116</name>
    <dbReference type="NCBI Taxonomy" id="1423729"/>
    <lineage>
        <taxon>Bacteria</taxon>
        <taxon>Bacillati</taxon>
        <taxon>Bacillota</taxon>
        <taxon>Bacilli</taxon>
        <taxon>Lactobacillales</taxon>
        <taxon>Lactobacillaceae</taxon>
        <taxon>Liquorilactobacillus</taxon>
    </lineage>
</organism>
<dbReference type="Pfam" id="PF06144">
    <property type="entry name" value="DNA_pol3_delta"/>
    <property type="match status" value="1"/>
</dbReference>
<proteinExistence type="inferred from homology"/>
<keyword evidence="12" id="KW-1185">Reference proteome</keyword>
<evidence type="ECO:0000256" key="1">
    <source>
        <dbReference type="ARBA" id="ARBA00012417"/>
    </source>
</evidence>
<keyword evidence="3" id="KW-0808">Transferase</keyword>
<evidence type="ECO:0000256" key="2">
    <source>
        <dbReference type="ARBA" id="ARBA00017703"/>
    </source>
</evidence>
<dbReference type="PANTHER" id="PTHR34388:SF1">
    <property type="entry name" value="DNA POLYMERASE III SUBUNIT DELTA"/>
    <property type="match status" value="1"/>
</dbReference>
<dbReference type="RefSeq" id="WP_057828989.1">
    <property type="nucleotide sequence ID" value="NZ_AYZE01000014.1"/>
</dbReference>
<dbReference type="InterPro" id="IPR010372">
    <property type="entry name" value="DNA_pol3_delta_N"/>
</dbReference>
<feature type="domain" description="DNA polymerase III delta subunit-like C-terminal" evidence="10">
    <location>
        <begin position="216"/>
        <end position="335"/>
    </location>
</feature>
<dbReference type="STRING" id="1423729.FC80_GL000757"/>
<dbReference type="InterPro" id="IPR048466">
    <property type="entry name" value="DNA_pol3_delta-like_C"/>
</dbReference>
<keyword evidence="4" id="KW-0548">Nucleotidyltransferase</keyword>
<dbReference type="InterPro" id="IPR027417">
    <property type="entry name" value="P-loop_NTPase"/>
</dbReference>
<feature type="domain" description="DNA polymerase III delta N-terminal" evidence="9">
    <location>
        <begin position="19"/>
        <end position="142"/>
    </location>
</feature>
<dbReference type="InterPro" id="IPR005790">
    <property type="entry name" value="DNA_polIII_delta"/>
</dbReference>
<evidence type="ECO:0000313" key="11">
    <source>
        <dbReference type="EMBL" id="KRM90765.1"/>
    </source>
</evidence>
<dbReference type="GO" id="GO:0003887">
    <property type="term" value="F:DNA-directed DNA polymerase activity"/>
    <property type="evidence" value="ECO:0007669"/>
    <property type="project" value="UniProtKB-KW"/>
</dbReference>
<comment type="catalytic activity">
    <reaction evidence="8">
        <text>DNA(n) + a 2'-deoxyribonucleoside 5'-triphosphate = DNA(n+1) + diphosphate</text>
        <dbReference type="Rhea" id="RHEA:22508"/>
        <dbReference type="Rhea" id="RHEA-COMP:17339"/>
        <dbReference type="Rhea" id="RHEA-COMP:17340"/>
        <dbReference type="ChEBI" id="CHEBI:33019"/>
        <dbReference type="ChEBI" id="CHEBI:61560"/>
        <dbReference type="ChEBI" id="CHEBI:173112"/>
        <dbReference type="EC" id="2.7.7.7"/>
    </reaction>
</comment>
<dbReference type="GO" id="GO:0006261">
    <property type="term" value="P:DNA-templated DNA replication"/>
    <property type="evidence" value="ECO:0007669"/>
    <property type="project" value="TreeGrafter"/>
</dbReference>